<evidence type="ECO:0000313" key="3">
    <source>
        <dbReference type="Proteomes" id="UP001179952"/>
    </source>
</evidence>
<comment type="caution">
    <text evidence="2">The sequence shown here is derived from an EMBL/GenBank/DDBJ whole genome shotgun (WGS) entry which is preliminary data.</text>
</comment>
<protein>
    <submittedName>
        <fullName evidence="2">Uncharacterized protein</fullName>
    </submittedName>
</protein>
<reference evidence="2" key="2">
    <citation type="submission" date="2023-06" db="EMBL/GenBank/DDBJ databases">
        <authorList>
            <person name="Ma L."/>
            <person name="Liu K.-W."/>
            <person name="Li Z."/>
            <person name="Hsiao Y.-Y."/>
            <person name="Qi Y."/>
            <person name="Fu T."/>
            <person name="Tang G."/>
            <person name="Zhang D."/>
            <person name="Sun W.-H."/>
            <person name="Liu D.-K."/>
            <person name="Li Y."/>
            <person name="Chen G.-Z."/>
            <person name="Liu X.-D."/>
            <person name="Liao X.-Y."/>
            <person name="Jiang Y.-T."/>
            <person name="Yu X."/>
            <person name="Hao Y."/>
            <person name="Huang J."/>
            <person name="Zhao X.-W."/>
            <person name="Ke S."/>
            <person name="Chen Y.-Y."/>
            <person name="Wu W.-L."/>
            <person name="Hsu J.-L."/>
            <person name="Lin Y.-F."/>
            <person name="Huang M.-D."/>
            <person name="Li C.-Y."/>
            <person name="Huang L."/>
            <person name="Wang Z.-W."/>
            <person name="Zhao X."/>
            <person name="Zhong W.-Y."/>
            <person name="Peng D.-H."/>
            <person name="Ahmad S."/>
            <person name="Lan S."/>
            <person name="Zhang J.-S."/>
            <person name="Tsai W.-C."/>
            <person name="Van De Peer Y."/>
            <person name="Liu Z.-J."/>
        </authorList>
    </citation>
    <scope>NUCLEOTIDE SEQUENCE</scope>
    <source>
        <strain evidence="2">SCP</strain>
        <tissue evidence="2">Leaves</tissue>
    </source>
</reference>
<accession>A0AAV9A2S5</accession>
<dbReference type="AlphaFoldDB" id="A0AAV9A2S5"/>
<feature type="region of interest" description="Disordered" evidence="1">
    <location>
        <begin position="1"/>
        <end position="33"/>
    </location>
</feature>
<evidence type="ECO:0000313" key="2">
    <source>
        <dbReference type="EMBL" id="KAK1258431.1"/>
    </source>
</evidence>
<keyword evidence="3" id="KW-1185">Reference proteome</keyword>
<sequence>MALPGSLGCGGSFGGPKQENQEALHHHQVKGELDRAGARQVLRISPAPEKPEKVIQKPEKPDEICREARRLTAGPMRESSQQKTGSLRYIEPTIDGTRTVASLNLEAYAKNVKQWDHAVVGYVLGTRKDQQK</sequence>
<proteinExistence type="predicted"/>
<dbReference type="EMBL" id="JAUJYN010000017">
    <property type="protein sequence ID" value="KAK1258431.1"/>
    <property type="molecule type" value="Genomic_DNA"/>
</dbReference>
<gene>
    <name evidence="2" type="ORF">QJS04_geneDACA006632</name>
</gene>
<organism evidence="2 3">
    <name type="scientific">Acorus gramineus</name>
    <name type="common">Dwarf sweet flag</name>
    <dbReference type="NCBI Taxonomy" id="55184"/>
    <lineage>
        <taxon>Eukaryota</taxon>
        <taxon>Viridiplantae</taxon>
        <taxon>Streptophyta</taxon>
        <taxon>Embryophyta</taxon>
        <taxon>Tracheophyta</taxon>
        <taxon>Spermatophyta</taxon>
        <taxon>Magnoliopsida</taxon>
        <taxon>Liliopsida</taxon>
        <taxon>Acoraceae</taxon>
        <taxon>Acorus</taxon>
    </lineage>
</organism>
<evidence type="ECO:0000256" key="1">
    <source>
        <dbReference type="SAM" id="MobiDB-lite"/>
    </source>
</evidence>
<reference evidence="2" key="1">
    <citation type="journal article" date="2023" name="Nat. Commun.">
        <title>Diploid and tetraploid genomes of Acorus and the evolution of monocots.</title>
        <authorList>
            <person name="Ma L."/>
            <person name="Liu K.W."/>
            <person name="Li Z."/>
            <person name="Hsiao Y.Y."/>
            <person name="Qi Y."/>
            <person name="Fu T."/>
            <person name="Tang G.D."/>
            <person name="Zhang D."/>
            <person name="Sun W.H."/>
            <person name="Liu D.K."/>
            <person name="Li Y."/>
            <person name="Chen G.Z."/>
            <person name="Liu X.D."/>
            <person name="Liao X.Y."/>
            <person name="Jiang Y.T."/>
            <person name="Yu X."/>
            <person name="Hao Y."/>
            <person name="Huang J."/>
            <person name="Zhao X.W."/>
            <person name="Ke S."/>
            <person name="Chen Y.Y."/>
            <person name="Wu W.L."/>
            <person name="Hsu J.L."/>
            <person name="Lin Y.F."/>
            <person name="Huang M.D."/>
            <person name="Li C.Y."/>
            <person name="Huang L."/>
            <person name="Wang Z.W."/>
            <person name="Zhao X."/>
            <person name="Zhong W.Y."/>
            <person name="Peng D.H."/>
            <person name="Ahmad S."/>
            <person name="Lan S."/>
            <person name="Zhang J.S."/>
            <person name="Tsai W.C."/>
            <person name="Van de Peer Y."/>
            <person name="Liu Z.J."/>
        </authorList>
    </citation>
    <scope>NUCLEOTIDE SEQUENCE</scope>
    <source>
        <strain evidence="2">SCP</strain>
    </source>
</reference>
<name>A0AAV9A2S5_ACOGR</name>
<feature type="compositionally biased region" description="Basic and acidic residues" evidence="1">
    <location>
        <begin position="19"/>
        <end position="33"/>
    </location>
</feature>
<dbReference type="Proteomes" id="UP001179952">
    <property type="component" value="Unassembled WGS sequence"/>
</dbReference>